<comment type="caution">
    <text evidence="12">The sequence shown here is derived from an EMBL/GenBank/DDBJ whole genome shotgun (WGS) entry which is preliminary data.</text>
</comment>
<dbReference type="GO" id="GO:0046872">
    <property type="term" value="F:metal ion binding"/>
    <property type="evidence" value="ECO:0007669"/>
    <property type="project" value="UniProtKB-KW"/>
</dbReference>
<keyword evidence="12" id="KW-0575">Peroxidase</keyword>
<evidence type="ECO:0000256" key="9">
    <source>
        <dbReference type="PIRSR" id="PIRSR000294-2"/>
    </source>
</evidence>
<evidence type="ECO:0000313" key="13">
    <source>
        <dbReference type="Proteomes" id="UP000249066"/>
    </source>
</evidence>
<feature type="domain" description="Cytochrome c" evidence="11">
    <location>
        <begin position="32"/>
        <end position="168"/>
    </location>
</feature>
<name>A0A2W5A9Q8_9SPHN</name>
<feature type="binding site" description="covalent" evidence="8">
    <location>
        <position position="54"/>
    </location>
    <ligand>
        <name>heme c</name>
        <dbReference type="ChEBI" id="CHEBI:61717"/>
        <label>1</label>
    </ligand>
</feature>
<dbReference type="InterPro" id="IPR004852">
    <property type="entry name" value="Di-haem_cyt_c_peroxidsae"/>
</dbReference>
<dbReference type="InterPro" id="IPR026259">
    <property type="entry name" value="MauG/Cytc_peroxidase"/>
</dbReference>
<feature type="binding site" description="covalent" evidence="8">
    <location>
        <position position="204"/>
    </location>
    <ligand>
        <name>heme c</name>
        <dbReference type="ChEBI" id="CHEBI:61717"/>
        <label>2</label>
    </ligand>
</feature>
<dbReference type="GO" id="GO:0020037">
    <property type="term" value="F:heme binding"/>
    <property type="evidence" value="ECO:0007669"/>
    <property type="project" value="InterPro"/>
</dbReference>
<evidence type="ECO:0000256" key="4">
    <source>
        <dbReference type="ARBA" id="ARBA00022729"/>
    </source>
</evidence>
<evidence type="ECO:0000313" key="12">
    <source>
        <dbReference type="EMBL" id="PZO89219.1"/>
    </source>
</evidence>
<sequence>MPMLTRLCLLLACAGLLVAAGKGVSGGATQAAQIELGRRLFYDADLSADGSMACSSCHVQRHGFADSVATHPGVHGEAGRRNAPGLANVARARSLTWSDPRVRTLEAQVSIPVLGDDPVEMGMKGQEAEIARRLGRDPCYVSMFRAAFPDMGGRIDMTTVTRAIAAFERSMISDDAPFDHWRRGARAALTPAQRQGSRLFARDCASCHAGADMSDGRFHAIETAGRDKGLGAVTGKARDDGRFRTPMLRNVALTAPYLHDGSARTLGEAIARHRSVRLDAGQMAGIIAFLDAMTDRSFLSDRRYALPDSACGRAL</sequence>
<accession>A0A2W5A9Q8</accession>
<keyword evidence="2 8" id="KW-0349">Heme</keyword>
<protein>
    <submittedName>
        <fullName evidence="12">Cytochrome-c peroxidase</fullName>
    </submittedName>
</protein>
<evidence type="ECO:0000256" key="8">
    <source>
        <dbReference type="PIRSR" id="PIRSR000294-1"/>
    </source>
</evidence>
<feature type="chain" id="PRO_5016121849" evidence="10">
    <location>
        <begin position="20"/>
        <end position="315"/>
    </location>
</feature>
<organism evidence="12 13">
    <name type="scientific">Sphingomonas sanxanigenens</name>
    <dbReference type="NCBI Taxonomy" id="397260"/>
    <lineage>
        <taxon>Bacteria</taxon>
        <taxon>Pseudomonadati</taxon>
        <taxon>Pseudomonadota</taxon>
        <taxon>Alphaproteobacteria</taxon>
        <taxon>Sphingomonadales</taxon>
        <taxon>Sphingomonadaceae</taxon>
        <taxon>Sphingomonas</taxon>
    </lineage>
</organism>
<dbReference type="PROSITE" id="PS51007">
    <property type="entry name" value="CYTC"/>
    <property type="match status" value="2"/>
</dbReference>
<dbReference type="Gene3D" id="1.10.760.10">
    <property type="entry name" value="Cytochrome c-like domain"/>
    <property type="match status" value="2"/>
</dbReference>
<comment type="cofactor">
    <cofactor evidence="8">
        <name>heme</name>
        <dbReference type="ChEBI" id="CHEBI:30413"/>
    </cofactor>
    <text evidence="8">Binds 2 heme groups.</text>
</comment>
<dbReference type="AlphaFoldDB" id="A0A2W5A9Q8"/>
<dbReference type="GO" id="GO:0009055">
    <property type="term" value="F:electron transfer activity"/>
    <property type="evidence" value="ECO:0007669"/>
    <property type="project" value="InterPro"/>
</dbReference>
<dbReference type="InterPro" id="IPR009056">
    <property type="entry name" value="Cyt_c-like_dom"/>
</dbReference>
<evidence type="ECO:0000259" key="11">
    <source>
        <dbReference type="PROSITE" id="PS51007"/>
    </source>
</evidence>
<feature type="binding site" description="covalent" evidence="8">
    <location>
        <position position="207"/>
    </location>
    <ligand>
        <name>heme c</name>
        <dbReference type="ChEBI" id="CHEBI:61717"/>
        <label>2</label>
    </ligand>
</feature>
<keyword evidence="6" id="KW-0560">Oxidoreductase</keyword>
<dbReference type="InterPro" id="IPR036909">
    <property type="entry name" value="Cyt_c-like_dom_sf"/>
</dbReference>
<evidence type="ECO:0000256" key="10">
    <source>
        <dbReference type="SAM" id="SignalP"/>
    </source>
</evidence>
<dbReference type="GO" id="GO:0004130">
    <property type="term" value="F:cytochrome-c peroxidase activity"/>
    <property type="evidence" value="ECO:0007669"/>
    <property type="project" value="TreeGrafter"/>
</dbReference>
<dbReference type="Proteomes" id="UP000249066">
    <property type="component" value="Unassembled WGS sequence"/>
</dbReference>
<evidence type="ECO:0000256" key="6">
    <source>
        <dbReference type="ARBA" id="ARBA00023002"/>
    </source>
</evidence>
<dbReference type="PIRSF" id="PIRSF000294">
    <property type="entry name" value="Cytochrome-c_peroxidase"/>
    <property type="match status" value="1"/>
</dbReference>
<comment type="subcellular location">
    <subcellularLocation>
        <location evidence="1">Periplasm</location>
    </subcellularLocation>
</comment>
<keyword evidence="4 10" id="KW-0732">Signal</keyword>
<feature type="signal peptide" evidence="10">
    <location>
        <begin position="1"/>
        <end position="19"/>
    </location>
</feature>
<evidence type="ECO:0000256" key="3">
    <source>
        <dbReference type="ARBA" id="ARBA00022723"/>
    </source>
</evidence>
<feature type="binding site" description="axial binding residue" evidence="9">
    <location>
        <position position="58"/>
    </location>
    <ligand>
        <name>heme c</name>
        <dbReference type="ChEBI" id="CHEBI:61717"/>
        <label>1</label>
    </ligand>
    <ligandPart>
        <name>Fe</name>
        <dbReference type="ChEBI" id="CHEBI:18248"/>
    </ligandPart>
</feature>
<proteinExistence type="predicted"/>
<evidence type="ECO:0000256" key="5">
    <source>
        <dbReference type="ARBA" id="ARBA00022764"/>
    </source>
</evidence>
<dbReference type="SUPFAM" id="SSF46626">
    <property type="entry name" value="Cytochrome c"/>
    <property type="match status" value="2"/>
</dbReference>
<dbReference type="GO" id="GO:0042597">
    <property type="term" value="C:periplasmic space"/>
    <property type="evidence" value="ECO:0007669"/>
    <property type="project" value="UniProtKB-SubCell"/>
</dbReference>
<gene>
    <name evidence="12" type="ORF">DI623_11010</name>
</gene>
<evidence type="ECO:0000256" key="1">
    <source>
        <dbReference type="ARBA" id="ARBA00004418"/>
    </source>
</evidence>
<dbReference type="InterPro" id="IPR051395">
    <property type="entry name" value="Cytochrome_c_Peroxidase/MauG"/>
</dbReference>
<evidence type="ECO:0000256" key="7">
    <source>
        <dbReference type="ARBA" id="ARBA00023004"/>
    </source>
</evidence>
<feature type="binding site" description="axial binding residue" evidence="9">
    <location>
        <position position="208"/>
    </location>
    <ligand>
        <name>heme c</name>
        <dbReference type="ChEBI" id="CHEBI:61717"/>
        <label>2</label>
    </ligand>
    <ligandPart>
        <name>Fe</name>
        <dbReference type="ChEBI" id="CHEBI:18248"/>
    </ligandPart>
</feature>
<keyword evidence="7 9" id="KW-0408">Iron</keyword>
<feature type="binding site" description="covalent" evidence="8">
    <location>
        <position position="57"/>
    </location>
    <ligand>
        <name>heme c</name>
        <dbReference type="ChEBI" id="CHEBI:61717"/>
        <label>1</label>
    </ligand>
</feature>
<dbReference type="Pfam" id="PF00034">
    <property type="entry name" value="Cytochrom_C"/>
    <property type="match status" value="1"/>
</dbReference>
<keyword evidence="5" id="KW-0574">Periplasm</keyword>
<dbReference type="PANTHER" id="PTHR30600">
    <property type="entry name" value="CYTOCHROME C PEROXIDASE-RELATED"/>
    <property type="match status" value="1"/>
</dbReference>
<dbReference type="EMBL" id="QFNN01000068">
    <property type="protein sequence ID" value="PZO89219.1"/>
    <property type="molecule type" value="Genomic_DNA"/>
</dbReference>
<comment type="PTM">
    <text evidence="8">Binds 2 heme groups per subunit.</text>
</comment>
<dbReference type="Pfam" id="PF03150">
    <property type="entry name" value="CCP_MauG"/>
    <property type="match status" value="1"/>
</dbReference>
<keyword evidence="3 9" id="KW-0479">Metal-binding</keyword>
<reference evidence="12 13" key="1">
    <citation type="submission" date="2017-08" db="EMBL/GenBank/DDBJ databases">
        <title>Infants hospitalized years apart are colonized by the same room-sourced microbial strains.</title>
        <authorList>
            <person name="Brooks B."/>
            <person name="Olm M.R."/>
            <person name="Firek B.A."/>
            <person name="Baker R."/>
            <person name="Thomas B.C."/>
            <person name="Morowitz M.J."/>
            <person name="Banfield J.F."/>
        </authorList>
    </citation>
    <scope>NUCLEOTIDE SEQUENCE [LARGE SCALE GENOMIC DNA]</scope>
    <source>
        <strain evidence="12">S2_018_000_R2_101</strain>
    </source>
</reference>
<feature type="domain" description="Cytochrome c" evidence="11">
    <location>
        <begin position="191"/>
        <end position="294"/>
    </location>
</feature>
<evidence type="ECO:0000256" key="2">
    <source>
        <dbReference type="ARBA" id="ARBA00022617"/>
    </source>
</evidence>